<evidence type="ECO:0000256" key="2">
    <source>
        <dbReference type="ARBA" id="ARBA00023315"/>
    </source>
</evidence>
<keyword evidence="2" id="KW-0012">Acyltransferase</keyword>
<dbReference type="PROSITE" id="PS51186">
    <property type="entry name" value="GNAT"/>
    <property type="match status" value="1"/>
</dbReference>
<evidence type="ECO:0000313" key="5">
    <source>
        <dbReference type="Proteomes" id="UP001500469"/>
    </source>
</evidence>
<dbReference type="InterPro" id="IPR000182">
    <property type="entry name" value="GNAT_dom"/>
</dbReference>
<dbReference type="Pfam" id="PF00583">
    <property type="entry name" value="Acetyltransf_1"/>
    <property type="match status" value="1"/>
</dbReference>
<dbReference type="Proteomes" id="UP001500469">
    <property type="component" value="Unassembled WGS sequence"/>
</dbReference>
<dbReference type="InterPro" id="IPR050832">
    <property type="entry name" value="Bact_Acetyltransf"/>
</dbReference>
<reference evidence="5" key="1">
    <citation type="journal article" date="2019" name="Int. J. Syst. Evol. Microbiol.">
        <title>The Global Catalogue of Microorganisms (GCM) 10K type strain sequencing project: providing services to taxonomists for standard genome sequencing and annotation.</title>
        <authorList>
            <consortium name="The Broad Institute Genomics Platform"/>
            <consortium name="The Broad Institute Genome Sequencing Center for Infectious Disease"/>
            <person name="Wu L."/>
            <person name="Ma J."/>
        </authorList>
    </citation>
    <scope>NUCLEOTIDE SEQUENCE [LARGE SCALE GENOMIC DNA]</scope>
    <source>
        <strain evidence="5">JCM 16112</strain>
    </source>
</reference>
<evidence type="ECO:0000313" key="4">
    <source>
        <dbReference type="EMBL" id="GAA0879554.1"/>
    </source>
</evidence>
<dbReference type="CDD" id="cd04301">
    <property type="entry name" value="NAT_SF"/>
    <property type="match status" value="1"/>
</dbReference>
<organism evidence="4 5">
    <name type="scientific">Algoriphagus jejuensis</name>
    <dbReference type="NCBI Taxonomy" id="419934"/>
    <lineage>
        <taxon>Bacteria</taxon>
        <taxon>Pseudomonadati</taxon>
        <taxon>Bacteroidota</taxon>
        <taxon>Cytophagia</taxon>
        <taxon>Cytophagales</taxon>
        <taxon>Cyclobacteriaceae</taxon>
        <taxon>Algoriphagus</taxon>
    </lineage>
</organism>
<feature type="domain" description="N-acetyltransferase" evidence="3">
    <location>
        <begin position="4"/>
        <end position="172"/>
    </location>
</feature>
<comment type="caution">
    <text evidence="4">The sequence shown here is derived from an EMBL/GenBank/DDBJ whole genome shotgun (WGS) entry which is preliminary data.</text>
</comment>
<dbReference type="InterPro" id="IPR016181">
    <property type="entry name" value="Acyl_CoA_acyltransferase"/>
</dbReference>
<gene>
    <name evidence="4" type="primary">paiA</name>
    <name evidence="4" type="ORF">GCM10009119_25220</name>
</gene>
<keyword evidence="1" id="KW-0808">Transferase</keyword>
<protein>
    <submittedName>
        <fullName evidence="4">Spermidine/spermine N(1)-acetyltransferase</fullName>
    </submittedName>
</protein>
<dbReference type="Gene3D" id="3.40.630.30">
    <property type="match status" value="1"/>
</dbReference>
<dbReference type="PANTHER" id="PTHR43877">
    <property type="entry name" value="AMINOALKYLPHOSPHONATE N-ACETYLTRANSFERASE-RELATED-RELATED"/>
    <property type="match status" value="1"/>
</dbReference>
<name>A0ABP3YF63_9BACT</name>
<keyword evidence="5" id="KW-1185">Reference proteome</keyword>
<proteinExistence type="predicted"/>
<dbReference type="SUPFAM" id="SSF55729">
    <property type="entry name" value="Acyl-CoA N-acyltransferases (Nat)"/>
    <property type="match status" value="1"/>
</dbReference>
<dbReference type="RefSeq" id="WP_343852069.1">
    <property type="nucleotide sequence ID" value="NZ_BAAAFI010000013.1"/>
</dbReference>
<dbReference type="EMBL" id="BAAAFI010000013">
    <property type="protein sequence ID" value="GAA0879554.1"/>
    <property type="molecule type" value="Genomic_DNA"/>
</dbReference>
<evidence type="ECO:0000256" key="1">
    <source>
        <dbReference type="ARBA" id="ARBA00022679"/>
    </source>
</evidence>
<evidence type="ECO:0000259" key="3">
    <source>
        <dbReference type="PROSITE" id="PS51186"/>
    </source>
</evidence>
<sequence length="172" mass="19747">MDSVSIRKAKKEDLADLLHMARTAFLQGFTAGNKPENVAAYLDEAFTLEQFEKEMNNSASTFFLAENEEEIIGYVKVNQVPAQTDVHDPDSLEIARLYILEDFLGMGLGKSLLDIALDFAKQNQKKYLWLGVWEHNARAIRFYEKNGLRKFGSHPFPFGDEIQTDYLMRIDF</sequence>
<accession>A0ABP3YF63</accession>
<dbReference type="PANTHER" id="PTHR43877:SF2">
    <property type="entry name" value="AMINOALKYLPHOSPHONATE N-ACETYLTRANSFERASE-RELATED"/>
    <property type="match status" value="1"/>
</dbReference>